<name>A0A9P3Z9E2_CITFR</name>
<reference evidence="2" key="1">
    <citation type="journal article" date="2018" name="Genome Biol.">
        <title>SKESA: strategic k-mer extension for scrupulous assemblies.</title>
        <authorList>
            <person name="Souvorov A."/>
            <person name="Agarwala R."/>
            <person name="Lipman D.J."/>
        </authorList>
    </citation>
    <scope>NUCLEOTIDE SEQUENCE</scope>
    <source>
        <strain evidence="2">91871</strain>
    </source>
</reference>
<sequence length="224" mass="25560">MSSNEEIDLLDFIKYAFNKYLLISFIVFFCIVMGGVFCYINNDKVTLTLDITPKVYSPFFYTSCNDDVECRNEIFKTLLVSRVDSRFSVNENKKSNTLNLKALVSRNEANEIENSLLSLNAALNAWYADDVDNVLQELNARHADNKSTETLSRAYLITVATKRYLDKGDIVIISDPVVVARYNTTMVLLLSALVGLIFSLLLVMLSYHNRQEENKCINCQFNIK</sequence>
<reference evidence="2" key="2">
    <citation type="submission" date="2021-07" db="EMBL/GenBank/DDBJ databases">
        <authorList>
            <consortium name="NCBI Pathogen Detection Project"/>
        </authorList>
    </citation>
    <scope>NUCLEOTIDE SEQUENCE</scope>
    <source>
        <strain evidence="2">91871</strain>
    </source>
</reference>
<protein>
    <recommendedName>
        <fullName evidence="4">Tyrosine kinase G-rich domain-containing protein</fullName>
    </recommendedName>
</protein>
<gene>
    <name evidence="2" type="ORF">KV121_004001</name>
</gene>
<proteinExistence type="predicted"/>
<evidence type="ECO:0000313" key="2">
    <source>
        <dbReference type="EMBL" id="HBH7043882.1"/>
    </source>
</evidence>
<evidence type="ECO:0008006" key="4">
    <source>
        <dbReference type="Google" id="ProtNLM"/>
    </source>
</evidence>
<dbReference type="AlphaFoldDB" id="A0A9P3Z9E2"/>
<feature type="transmembrane region" description="Helical" evidence="1">
    <location>
        <begin position="20"/>
        <end position="40"/>
    </location>
</feature>
<comment type="caution">
    <text evidence="2">The sequence shown here is derived from an EMBL/GenBank/DDBJ whole genome shotgun (WGS) entry which is preliminary data.</text>
</comment>
<keyword evidence="1" id="KW-0472">Membrane</keyword>
<feature type="transmembrane region" description="Helical" evidence="1">
    <location>
        <begin position="187"/>
        <end position="207"/>
    </location>
</feature>
<keyword evidence="1" id="KW-1133">Transmembrane helix</keyword>
<accession>A0A9P3Z9E2</accession>
<dbReference type="Proteomes" id="UP000885148">
    <property type="component" value="Unassembled WGS sequence"/>
</dbReference>
<dbReference type="RefSeq" id="WP_147275326.1">
    <property type="nucleotide sequence ID" value="NZ_JADVIW010000005.1"/>
</dbReference>
<organism evidence="2 3">
    <name type="scientific">Citrobacter freundii</name>
    <dbReference type="NCBI Taxonomy" id="546"/>
    <lineage>
        <taxon>Bacteria</taxon>
        <taxon>Pseudomonadati</taxon>
        <taxon>Pseudomonadota</taxon>
        <taxon>Gammaproteobacteria</taxon>
        <taxon>Enterobacterales</taxon>
        <taxon>Enterobacteriaceae</taxon>
        <taxon>Citrobacter</taxon>
        <taxon>Citrobacter freundii complex</taxon>
    </lineage>
</organism>
<dbReference type="EMBL" id="DAESCB010000016">
    <property type="protein sequence ID" value="HBH7043882.1"/>
    <property type="molecule type" value="Genomic_DNA"/>
</dbReference>
<evidence type="ECO:0000313" key="3">
    <source>
        <dbReference type="Proteomes" id="UP000885148"/>
    </source>
</evidence>
<evidence type="ECO:0000256" key="1">
    <source>
        <dbReference type="SAM" id="Phobius"/>
    </source>
</evidence>
<keyword evidence="1" id="KW-0812">Transmembrane</keyword>